<reference evidence="2 3" key="1">
    <citation type="submission" date="2019-10" db="EMBL/GenBank/DDBJ databases">
        <title>Genome sequence of Phaeocystidibacter marisrubri JCM30614 (type strain).</title>
        <authorList>
            <person name="Bowman J.P."/>
        </authorList>
    </citation>
    <scope>NUCLEOTIDE SEQUENCE [LARGE SCALE GENOMIC DNA]</scope>
    <source>
        <strain evidence="2 3">JCM 30614</strain>
    </source>
</reference>
<dbReference type="RefSeq" id="WP_151692125.1">
    <property type="nucleotide sequence ID" value="NZ_BMGX01000002.1"/>
</dbReference>
<gene>
    <name evidence="2" type="ORF">F8C82_03760</name>
</gene>
<name>A0A6L3ZJC8_9FLAO</name>
<accession>A0A6L3ZJC8</accession>
<evidence type="ECO:0000256" key="1">
    <source>
        <dbReference type="SAM" id="SignalP"/>
    </source>
</evidence>
<proteinExistence type="predicted"/>
<dbReference type="OrthoDB" id="1094316at2"/>
<keyword evidence="3" id="KW-1185">Reference proteome</keyword>
<evidence type="ECO:0000313" key="3">
    <source>
        <dbReference type="Proteomes" id="UP000484164"/>
    </source>
</evidence>
<protein>
    <recommendedName>
        <fullName evidence="4">Porin family protein</fullName>
    </recommendedName>
</protein>
<dbReference type="SUPFAM" id="SSF56925">
    <property type="entry name" value="OMPA-like"/>
    <property type="match status" value="1"/>
</dbReference>
<dbReference type="EMBL" id="WBVQ01000001">
    <property type="protein sequence ID" value="KAB2817525.1"/>
    <property type="molecule type" value="Genomic_DNA"/>
</dbReference>
<dbReference type="AlphaFoldDB" id="A0A6L3ZJC8"/>
<dbReference type="InterPro" id="IPR011250">
    <property type="entry name" value="OMP/PagP_B-barrel"/>
</dbReference>
<dbReference type="Gene3D" id="2.40.160.20">
    <property type="match status" value="1"/>
</dbReference>
<sequence>MKKVLFTTTFVLLAFIAGAQSYTRLSYPISWGAGATNDFISNTSWVGLHIEFGHAVHKNSHFGFESGWVTLYDKLPDYIETLENENTTIRGTQYRYFNVIPILAKYTYRFETTGSIRPFAAGGAGISYAERRKDVGIISIIDDEWPVMLAPEVGVTYDMGGSTLFTLSAYYNYMFARGDLDSHSYWGVRVGFAWE</sequence>
<evidence type="ECO:0008006" key="4">
    <source>
        <dbReference type="Google" id="ProtNLM"/>
    </source>
</evidence>
<feature type="chain" id="PRO_5026735288" description="Porin family protein" evidence="1">
    <location>
        <begin position="20"/>
        <end position="195"/>
    </location>
</feature>
<organism evidence="2 3">
    <name type="scientific">Phaeocystidibacter marisrubri</name>
    <dbReference type="NCBI Taxonomy" id="1577780"/>
    <lineage>
        <taxon>Bacteria</taxon>
        <taxon>Pseudomonadati</taxon>
        <taxon>Bacteroidota</taxon>
        <taxon>Flavobacteriia</taxon>
        <taxon>Flavobacteriales</taxon>
        <taxon>Phaeocystidibacteraceae</taxon>
        <taxon>Phaeocystidibacter</taxon>
    </lineage>
</organism>
<evidence type="ECO:0000313" key="2">
    <source>
        <dbReference type="EMBL" id="KAB2817525.1"/>
    </source>
</evidence>
<feature type="signal peptide" evidence="1">
    <location>
        <begin position="1"/>
        <end position="19"/>
    </location>
</feature>
<dbReference type="Proteomes" id="UP000484164">
    <property type="component" value="Unassembled WGS sequence"/>
</dbReference>
<comment type="caution">
    <text evidence="2">The sequence shown here is derived from an EMBL/GenBank/DDBJ whole genome shotgun (WGS) entry which is preliminary data.</text>
</comment>
<keyword evidence="1" id="KW-0732">Signal</keyword>